<keyword evidence="6" id="KW-1185">Reference proteome</keyword>
<dbReference type="AlphaFoldDB" id="A0A939PPR2"/>
<accession>A0A939PPR2</accession>
<proteinExistence type="inferred from homology"/>
<dbReference type="InterPro" id="IPR016181">
    <property type="entry name" value="Acyl_CoA_acyltransferase"/>
</dbReference>
<dbReference type="RefSeq" id="WP_208264119.1">
    <property type="nucleotide sequence ID" value="NZ_JAGEOJ010000046.1"/>
</dbReference>
<evidence type="ECO:0000313" key="6">
    <source>
        <dbReference type="Proteomes" id="UP000669179"/>
    </source>
</evidence>
<sequence length="195" mass="21712">MIVGMGDVRLRPAREEDLEVLEALTQDPEVAGEFSWFGWYGMLRFREKWAEDRLLGPDGGVLMAEEESVLGFVNWRRRDLTPAVYCWVMGIALLPEARGRGFGTTVHVLLARYLFAHTTVHRIVADTEVENVAEQRALEKAGFTREGVMRGCGWRDGSYRDGVTYSLLRTDLLAGGGGDLVAGADVAQARVQDHL</sequence>
<comment type="caution">
    <text evidence="5">The sequence shown here is derived from an EMBL/GenBank/DDBJ whole genome shotgun (WGS) entry which is preliminary data.</text>
</comment>
<dbReference type="GO" id="GO:0016747">
    <property type="term" value="F:acyltransferase activity, transferring groups other than amino-acyl groups"/>
    <property type="evidence" value="ECO:0007669"/>
    <property type="project" value="InterPro"/>
</dbReference>
<dbReference type="PANTHER" id="PTHR43792">
    <property type="entry name" value="GNAT FAMILY, PUTATIVE (AFU_ORTHOLOGUE AFUA_3G00765)-RELATED-RELATED"/>
    <property type="match status" value="1"/>
</dbReference>
<evidence type="ECO:0000256" key="2">
    <source>
        <dbReference type="ARBA" id="ARBA00023315"/>
    </source>
</evidence>
<comment type="similarity">
    <text evidence="3">Belongs to the acetyltransferase family. RimJ subfamily.</text>
</comment>
<keyword evidence="1" id="KW-0808">Transferase</keyword>
<feature type="domain" description="N-acetyltransferase" evidence="4">
    <location>
        <begin position="8"/>
        <end position="170"/>
    </location>
</feature>
<dbReference type="InterPro" id="IPR000182">
    <property type="entry name" value="GNAT_dom"/>
</dbReference>
<evidence type="ECO:0000259" key="4">
    <source>
        <dbReference type="PROSITE" id="PS51186"/>
    </source>
</evidence>
<keyword evidence="2" id="KW-0012">Acyltransferase</keyword>
<organism evidence="5 6">
    <name type="scientific">Actinomadura barringtoniae</name>
    <dbReference type="NCBI Taxonomy" id="1427535"/>
    <lineage>
        <taxon>Bacteria</taxon>
        <taxon>Bacillati</taxon>
        <taxon>Actinomycetota</taxon>
        <taxon>Actinomycetes</taxon>
        <taxon>Streptosporangiales</taxon>
        <taxon>Thermomonosporaceae</taxon>
        <taxon>Actinomadura</taxon>
    </lineage>
</organism>
<reference evidence="5" key="1">
    <citation type="submission" date="2021-03" db="EMBL/GenBank/DDBJ databases">
        <authorList>
            <person name="Kanchanasin P."/>
            <person name="Saeng-In P."/>
            <person name="Phongsopitanun W."/>
            <person name="Yuki M."/>
            <person name="Kudo T."/>
            <person name="Ohkuma M."/>
            <person name="Tanasupawat S."/>
        </authorList>
    </citation>
    <scope>NUCLEOTIDE SEQUENCE</scope>
    <source>
        <strain evidence="5">GKU 128</strain>
    </source>
</reference>
<dbReference type="InterPro" id="IPR051531">
    <property type="entry name" value="N-acetyltransferase"/>
</dbReference>
<dbReference type="Pfam" id="PF13302">
    <property type="entry name" value="Acetyltransf_3"/>
    <property type="match status" value="1"/>
</dbReference>
<evidence type="ECO:0000313" key="5">
    <source>
        <dbReference type="EMBL" id="MBO2455878.1"/>
    </source>
</evidence>
<dbReference type="SUPFAM" id="SSF55729">
    <property type="entry name" value="Acyl-CoA N-acyltransferases (Nat)"/>
    <property type="match status" value="1"/>
</dbReference>
<dbReference type="PROSITE" id="PS51186">
    <property type="entry name" value="GNAT"/>
    <property type="match status" value="1"/>
</dbReference>
<protein>
    <submittedName>
        <fullName evidence="5">GNAT family N-acetyltransferase</fullName>
    </submittedName>
</protein>
<evidence type="ECO:0000256" key="3">
    <source>
        <dbReference type="ARBA" id="ARBA00038502"/>
    </source>
</evidence>
<gene>
    <name evidence="5" type="ORF">J4573_53005</name>
</gene>
<dbReference type="EMBL" id="JAGEOJ010000046">
    <property type="protein sequence ID" value="MBO2455878.1"/>
    <property type="molecule type" value="Genomic_DNA"/>
</dbReference>
<dbReference type="PANTHER" id="PTHR43792:SF8">
    <property type="entry name" value="[RIBOSOMAL PROTEIN US5]-ALANINE N-ACETYLTRANSFERASE"/>
    <property type="match status" value="1"/>
</dbReference>
<dbReference type="Gene3D" id="3.40.630.30">
    <property type="match status" value="1"/>
</dbReference>
<dbReference type="Proteomes" id="UP000669179">
    <property type="component" value="Unassembled WGS sequence"/>
</dbReference>
<name>A0A939PPR2_9ACTN</name>
<evidence type="ECO:0000256" key="1">
    <source>
        <dbReference type="ARBA" id="ARBA00022679"/>
    </source>
</evidence>